<evidence type="ECO:0000313" key="2">
    <source>
        <dbReference type="EMBL" id="MER6978528.1"/>
    </source>
</evidence>
<dbReference type="Gene3D" id="3.40.50.720">
    <property type="entry name" value="NAD(P)-binding Rossmann-like Domain"/>
    <property type="match status" value="1"/>
</dbReference>
<dbReference type="Pfam" id="PF01370">
    <property type="entry name" value="Epimerase"/>
    <property type="match status" value="1"/>
</dbReference>
<dbReference type="EMBL" id="JBEPCU010000245">
    <property type="protein sequence ID" value="MER6978528.1"/>
    <property type="molecule type" value="Genomic_DNA"/>
</dbReference>
<feature type="domain" description="NAD-dependent epimerase/dehydratase" evidence="1">
    <location>
        <begin position="12"/>
        <end position="66"/>
    </location>
</feature>
<name>A0ABV1W428_9ACTN</name>
<feature type="non-terminal residue" evidence="2">
    <location>
        <position position="69"/>
    </location>
</feature>
<dbReference type="SUPFAM" id="SSF51735">
    <property type="entry name" value="NAD(P)-binding Rossmann-fold domains"/>
    <property type="match status" value="1"/>
</dbReference>
<protein>
    <submittedName>
        <fullName evidence="2">NAD-dependent epimerase/dehydratase family protein</fullName>
    </submittedName>
</protein>
<gene>
    <name evidence="2" type="ORF">ABT317_16305</name>
</gene>
<dbReference type="InterPro" id="IPR036291">
    <property type="entry name" value="NAD(P)-bd_dom_sf"/>
</dbReference>
<accession>A0ABV1W428</accession>
<dbReference type="Proteomes" id="UP001458415">
    <property type="component" value="Unassembled WGS sequence"/>
</dbReference>
<reference evidence="2 3" key="1">
    <citation type="submission" date="2024-06" db="EMBL/GenBank/DDBJ databases">
        <title>The Natural Products Discovery Center: Release of the First 8490 Sequenced Strains for Exploring Actinobacteria Biosynthetic Diversity.</title>
        <authorList>
            <person name="Kalkreuter E."/>
            <person name="Kautsar S.A."/>
            <person name="Yang D."/>
            <person name="Bader C.D."/>
            <person name="Teijaro C.N."/>
            <person name="Fluegel L."/>
            <person name="Davis C.M."/>
            <person name="Simpson J.R."/>
            <person name="Lauterbach L."/>
            <person name="Steele A.D."/>
            <person name="Gui C."/>
            <person name="Meng S."/>
            <person name="Li G."/>
            <person name="Viehrig K."/>
            <person name="Ye F."/>
            <person name="Su P."/>
            <person name="Kiefer A.F."/>
            <person name="Nichols A."/>
            <person name="Cepeda A.J."/>
            <person name="Yan W."/>
            <person name="Fan B."/>
            <person name="Jiang Y."/>
            <person name="Adhikari A."/>
            <person name="Zheng C.-J."/>
            <person name="Schuster L."/>
            <person name="Cowan T.M."/>
            <person name="Smanski M.J."/>
            <person name="Chevrette M.G."/>
            <person name="De Carvalho L.P.S."/>
            <person name="Shen B."/>
        </authorList>
    </citation>
    <scope>NUCLEOTIDE SEQUENCE [LARGE SCALE GENOMIC DNA]</scope>
    <source>
        <strain evidence="2 3">NPDC000634</strain>
    </source>
</reference>
<comment type="caution">
    <text evidence="2">The sequence shown here is derived from an EMBL/GenBank/DDBJ whole genome shotgun (WGS) entry which is preliminary data.</text>
</comment>
<dbReference type="InterPro" id="IPR001509">
    <property type="entry name" value="Epimerase_deHydtase"/>
</dbReference>
<organism evidence="2 3">
    <name type="scientific">Streptomyces carpinensis</name>
    <dbReference type="NCBI Taxonomy" id="66369"/>
    <lineage>
        <taxon>Bacteria</taxon>
        <taxon>Bacillati</taxon>
        <taxon>Actinomycetota</taxon>
        <taxon>Actinomycetes</taxon>
        <taxon>Kitasatosporales</taxon>
        <taxon>Streptomycetaceae</taxon>
        <taxon>Streptomyces</taxon>
    </lineage>
</organism>
<keyword evidence="3" id="KW-1185">Reference proteome</keyword>
<evidence type="ECO:0000313" key="3">
    <source>
        <dbReference type="Proteomes" id="UP001458415"/>
    </source>
</evidence>
<sequence>MSSSSCGTPGTVLVSGGSGFVGRAVVEELAGRGGVPAVRVLARHAPASAGGSAVRHACADLTRPETLRG</sequence>
<proteinExistence type="predicted"/>
<evidence type="ECO:0000259" key="1">
    <source>
        <dbReference type="Pfam" id="PF01370"/>
    </source>
</evidence>